<dbReference type="PROSITE" id="PS00141">
    <property type="entry name" value="ASP_PROTEASE"/>
    <property type="match status" value="1"/>
</dbReference>
<dbReference type="GO" id="GO:0004190">
    <property type="term" value="F:aspartic-type endopeptidase activity"/>
    <property type="evidence" value="ECO:0007669"/>
    <property type="project" value="UniProtKB-KW"/>
</dbReference>
<keyword evidence="5" id="KW-0255">Endonuclease</keyword>
<reference evidence="8 9" key="1">
    <citation type="submission" date="2023-03" db="EMBL/GenBank/DDBJ databases">
        <title>Genome sequence of Lichtheimia ornata CBS 291.66.</title>
        <authorList>
            <person name="Mohabir J.T."/>
            <person name="Shea T.P."/>
            <person name="Kurbessoian T."/>
            <person name="Berby B."/>
            <person name="Fontaine J."/>
            <person name="Livny J."/>
            <person name="Gnirke A."/>
            <person name="Stajich J.E."/>
            <person name="Cuomo C.A."/>
        </authorList>
    </citation>
    <scope>NUCLEOTIDE SEQUENCE [LARGE SCALE GENOMIC DNA]</scope>
    <source>
        <strain evidence="8">CBS 291.66</strain>
    </source>
</reference>
<feature type="compositionally biased region" description="Low complexity" evidence="6">
    <location>
        <begin position="32"/>
        <end position="62"/>
    </location>
</feature>
<feature type="compositionally biased region" description="Basic residues" evidence="6">
    <location>
        <begin position="399"/>
        <end position="410"/>
    </location>
</feature>
<dbReference type="AlphaFoldDB" id="A0AAD7UQ04"/>
<sequence>MSNNYNNDQPLPFGAAMARDGAEPMNVDSDNHGNNQGNNNSAPAPEGSSQSGSGETSVSQTTAGSSAPEKVHTGSTEKHPQQIFSPLDQPGAPAPITGLHVDGSNLQEGFEEAVLVAQQRVLALSIEQSKHQVSSQRDQVTRIRANLVDAQVHLESLLRTKRLMEQFQQQVAAPTPSPSLSSASSESSTASTSASTTNDATYKSGKLPVPHNMPWLQIEGHHKHNINKSKDVHSTIDRYIQRFDAVLSGYGMIKDENWERLLSMHILEEDFSWFEDTLADRHLPWCEAKEIIRSHFGSSLSRQKMSAKVWTLNMRKTETFRAYEKRFRTARRAGGVPDNNALAMKFLGSLSKSLRVEIQTIFRRQNITPNSITDVANQARDIADDFSDESASDDDRGRPSRSSRRSRRSRSSSPSRSASPVRRRGPKKQPKNDDDNPHSIKGCKYHGAKAHHTTEVCNQKGLKKPYKPSASLLASKHAPSSSSKPSSTPCWHCGEPFDYGHLAVCKASKGKGKATGERVVRALRPASNSKDKQPAPAASESDGSDDDMDIDQKAQGKQLINTQHDDPNTIYLPILLQNDHKISGILDTGATISTLSTLVCNKIGCSVNLPSVHVKAVGKNNYVNVQGETEPLVIRCNKRTIRHSFAVVDTEEPMLVGSDLYSKLGIYIGGLPYSFDEDNDSDIEEEIGYIDVPNNSPAGNSLERALLERTLKPLIEANQQIPKNAFCTVPESKISLDTIDDVTERVKSYPVPKKLEPLLDETVQKWLEDGIITYAPDFTEWHSPITFAPKKDVTGKHTGEKRPCLDPRHLNRHLRDDHYELPLIEEVFETLSGASIFSTLDLKSAFHRFEIVEHDRPKTTFSVRNIQYMFVGCPFGLKHISAKFQRVMSTLLKDMPFATAFVDDIVIFSTTMDEHIPHVAAVIKALTNVNLVLNPDKCHFAQKSVYLLGFCVSADGRTLDHRKVTNVLEWPVPKSIKEVQSFLGVVNYFQQHIPNRSLLMAPLSALTTKKVLKPSDWTPLCQTRFDQLKELLTKV</sequence>
<evidence type="ECO:0000256" key="6">
    <source>
        <dbReference type="SAM" id="MobiDB-lite"/>
    </source>
</evidence>
<dbReference type="SUPFAM" id="SSF50630">
    <property type="entry name" value="Acid proteases"/>
    <property type="match status" value="1"/>
</dbReference>
<dbReference type="Gene3D" id="3.10.10.10">
    <property type="entry name" value="HIV Type 1 Reverse Transcriptase, subunit A, domain 1"/>
    <property type="match status" value="1"/>
</dbReference>
<feature type="region of interest" description="Disordered" evidence="6">
    <location>
        <begin position="168"/>
        <end position="206"/>
    </location>
</feature>
<evidence type="ECO:0000259" key="7">
    <source>
        <dbReference type="PROSITE" id="PS50878"/>
    </source>
</evidence>
<evidence type="ECO:0000256" key="5">
    <source>
        <dbReference type="ARBA" id="ARBA00022759"/>
    </source>
</evidence>
<comment type="caution">
    <text evidence="8">The sequence shown here is derived from an EMBL/GenBank/DDBJ whole genome shotgun (WGS) entry which is preliminary data.</text>
</comment>
<protein>
    <recommendedName>
        <fullName evidence="7">Reverse transcriptase domain-containing protein</fullName>
    </recommendedName>
</protein>
<evidence type="ECO:0000313" key="9">
    <source>
        <dbReference type="Proteomes" id="UP001234581"/>
    </source>
</evidence>
<dbReference type="Pfam" id="PF00078">
    <property type="entry name" value="RVT_1"/>
    <property type="match status" value="1"/>
</dbReference>
<dbReference type="GO" id="GO:0004519">
    <property type="term" value="F:endonuclease activity"/>
    <property type="evidence" value="ECO:0007669"/>
    <property type="project" value="UniProtKB-KW"/>
</dbReference>
<dbReference type="InterPro" id="IPR021109">
    <property type="entry name" value="Peptidase_aspartic_dom_sf"/>
</dbReference>
<dbReference type="PANTHER" id="PTHR37984">
    <property type="entry name" value="PROTEIN CBG26694"/>
    <property type="match status" value="1"/>
</dbReference>
<dbReference type="InterPro" id="IPR050951">
    <property type="entry name" value="Retrovirus_Pol_polyprotein"/>
</dbReference>
<dbReference type="GeneID" id="83220486"/>
<dbReference type="SUPFAM" id="SSF56672">
    <property type="entry name" value="DNA/RNA polymerases"/>
    <property type="match status" value="1"/>
</dbReference>
<evidence type="ECO:0000256" key="1">
    <source>
        <dbReference type="ARBA" id="ARBA00022679"/>
    </source>
</evidence>
<dbReference type="InterPro" id="IPR000477">
    <property type="entry name" value="RT_dom"/>
</dbReference>
<dbReference type="EMBL" id="JARTCD010000336">
    <property type="protein sequence ID" value="KAJ8651288.1"/>
    <property type="molecule type" value="Genomic_DNA"/>
</dbReference>
<keyword evidence="4" id="KW-0645">Protease</keyword>
<feature type="compositionally biased region" description="Low complexity" evidence="6">
    <location>
        <begin position="470"/>
        <end position="487"/>
    </location>
</feature>
<organism evidence="8 9">
    <name type="scientific">Lichtheimia ornata</name>
    <dbReference type="NCBI Taxonomy" id="688661"/>
    <lineage>
        <taxon>Eukaryota</taxon>
        <taxon>Fungi</taxon>
        <taxon>Fungi incertae sedis</taxon>
        <taxon>Mucoromycota</taxon>
        <taxon>Mucoromycotina</taxon>
        <taxon>Mucoromycetes</taxon>
        <taxon>Mucorales</taxon>
        <taxon>Lichtheimiaceae</taxon>
        <taxon>Lichtheimia</taxon>
    </lineage>
</organism>
<dbReference type="CDD" id="cd01647">
    <property type="entry name" value="RT_LTR"/>
    <property type="match status" value="1"/>
</dbReference>
<dbReference type="PROSITE" id="PS50878">
    <property type="entry name" value="RT_POL"/>
    <property type="match status" value="1"/>
</dbReference>
<feature type="compositionally biased region" description="Basic and acidic residues" evidence="6">
    <location>
        <begin position="69"/>
        <end position="80"/>
    </location>
</feature>
<dbReference type="InterPro" id="IPR001969">
    <property type="entry name" value="Aspartic_peptidase_AS"/>
</dbReference>
<dbReference type="Gene3D" id="3.30.70.270">
    <property type="match status" value="2"/>
</dbReference>
<dbReference type="GO" id="GO:0016779">
    <property type="term" value="F:nucleotidyltransferase activity"/>
    <property type="evidence" value="ECO:0007669"/>
    <property type="project" value="UniProtKB-KW"/>
</dbReference>
<dbReference type="GO" id="GO:0006508">
    <property type="term" value="P:proteolysis"/>
    <property type="evidence" value="ECO:0007669"/>
    <property type="project" value="InterPro"/>
</dbReference>
<accession>A0AAD7UQ04</accession>
<feature type="region of interest" description="Disordered" evidence="6">
    <location>
        <begin position="383"/>
        <end position="444"/>
    </location>
</feature>
<gene>
    <name evidence="8" type="ORF">O0I10_013226</name>
</gene>
<keyword evidence="4" id="KW-0064">Aspartyl protease</keyword>
<proteinExistence type="predicted"/>
<keyword evidence="2" id="KW-0548">Nucleotidyltransferase</keyword>
<dbReference type="InterPro" id="IPR043128">
    <property type="entry name" value="Rev_trsase/Diguanyl_cyclase"/>
</dbReference>
<dbReference type="Gene3D" id="2.40.70.10">
    <property type="entry name" value="Acid Proteases"/>
    <property type="match status" value="1"/>
</dbReference>
<feature type="region of interest" description="Disordered" evidence="6">
    <location>
        <begin position="470"/>
        <end position="489"/>
    </location>
</feature>
<feature type="compositionally biased region" description="Low complexity" evidence="6">
    <location>
        <begin position="172"/>
        <end position="197"/>
    </location>
</feature>
<evidence type="ECO:0000256" key="4">
    <source>
        <dbReference type="ARBA" id="ARBA00022750"/>
    </source>
</evidence>
<feature type="compositionally biased region" description="Low complexity" evidence="6">
    <location>
        <begin position="411"/>
        <end position="420"/>
    </location>
</feature>
<keyword evidence="9" id="KW-1185">Reference proteome</keyword>
<feature type="domain" description="Reverse transcriptase" evidence="7">
    <location>
        <begin position="769"/>
        <end position="952"/>
    </location>
</feature>
<evidence type="ECO:0000313" key="8">
    <source>
        <dbReference type="EMBL" id="KAJ8651288.1"/>
    </source>
</evidence>
<name>A0AAD7UQ04_9FUNG</name>
<dbReference type="Proteomes" id="UP001234581">
    <property type="component" value="Unassembled WGS sequence"/>
</dbReference>
<evidence type="ECO:0000256" key="2">
    <source>
        <dbReference type="ARBA" id="ARBA00022695"/>
    </source>
</evidence>
<feature type="region of interest" description="Disordered" evidence="6">
    <location>
        <begin position="510"/>
        <end position="550"/>
    </location>
</feature>
<keyword evidence="1" id="KW-0808">Transferase</keyword>
<dbReference type="PANTHER" id="PTHR37984:SF5">
    <property type="entry name" value="PROTEIN NYNRIN-LIKE"/>
    <property type="match status" value="1"/>
</dbReference>
<feature type="non-terminal residue" evidence="8">
    <location>
        <position position="1035"/>
    </location>
</feature>
<keyword evidence="3" id="KW-0540">Nuclease</keyword>
<keyword evidence="5" id="KW-0378">Hydrolase</keyword>
<feature type="region of interest" description="Disordered" evidence="6">
    <location>
        <begin position="1"/>
        <end position="100"/>
    </location>
</feature>
<dbReference type="RefSeq" id="XP_058336203.1">
    <property type="nucleotide sequence ID" value="XM_058493031.1"/>
</dbReference>
<evidence type="ECO:0000256" key="3">
    <source>
        <dbReference type="ARBA" id="ARBA00022722"/>
    </source>
</evidence>
<dbReference type="InterPro" id="IPR043502">
    <property type="entry name" value="DNA/RNA_pol_sf"/>
</dbReference>